<keyword evidence="3" id="KW-1185">Reference proteome</keyword>
<dbReference type="Pfam" id="PF13343">
    <property type="entry name" value="SBP_bac_6"/>
    <property type="match status" value="1"/>
</dbReference>
<organism evidence="2 3">
    <name type="scientific">Aciditerrimonas ferrireducens</name>
    <dbReference type="NCBI Taxonomy" id="667306"/>
    <lineage>
        <taxon>Bacteria</taxon>
        <taxon>Bacillati</taxon>
        <taxon>Actinomycetota</taxon>
        <taxon>Acidimicrobiia</taxon>
        <taxon>Acidimicrobiales</taxon>
        <taxon>Acidimicrobiaceae</taxon>
        <taxon>Aciditerrimonas</taxon>
    </lineage>
</organism>
<dbReference type="SUPFAM" id="SSF53850">
    <property type="entry name" value="Periplasmic binding protein-like II"/>
    <property type="match status" value="1"/>
</dbReference>
<proteinExistence type="predicted"/>
<dbReference type="PANTHER" id="PTHR30006">
    <property type="entry name" value="THIAMINE-BINDING PERIPLASMIC PROTEIN-RELATED"/>
    <property type="match status" value="1"/>
</dbReference>
<evidence type="ECO:0000313" key="3">
    <source>
        <dbReference type="Proteomes" id="UP001589788"/>
    </source>
</evidence>
<protein>
    <submittedName>
        <fullName evidence="2">ABC transporter substrate-binding protein</fullName>
    </submittedName>
</protein>
<evidence type="ECO:0000313" key="2">
    <source>
        <dbReference type="EMBL" id="MFC0080646.1"/>
    </source>
</evidence>
<comment type="caution">
    <text evidence="2">The sequence shown here is derived from an EMBL/GenBank/DDBJ whole genome shotgun (WGS) entry which is preliminary data.</text>
</comment>
<dbReference type="Gene3D" id="3.40.190.10">
    <property type="entry name" value="Periplasmic binding protein-like II"/>
    <property type="match status" value="2"/>
</dbReference>
<name>A0ABV6BYY0_9ACTN</name>
<accession>A0ABV6BYY0</accession>
<dbReference type="PANTHER" id="PTHR30006:SF2">
    <property type="entry name" value="ABC TRANSPORTER SUBSTRATE-BINDING PROTEIN"/>
    <property type="match status" value="1"/>
</dbReference>
<evidence type="ECO:0000256" key="1">
    <source>
        <dbReference type="ARBA" id="ARBA00022729"/>
    </source>
</evidence>
<dbReference type="EMBL" id="JBHLYQ010000002">
    <property type="protein sequence ID" value="MFC0080646.1"/>
    <property type="molecule type" value="Genomic_DNA"/>
</dbReference>
<keyword evidence="1" id="KW-0732">Signal</keyword>
<gene>
    <name evidence="2" type="ORF">ACFFRE_00550</name>
</gene>
<dbReference type="Proteomes" id="UP001589788">
    <property type="component" value="Unassembled WGS sequence"/>
</dbReference>
<sequence>MVVAAGSGLAACSSGSSGRATADAASSSACWATATSVSQCGGMKALVAAAKAEGHLNAIALPPDWANYGSIMKGFEKKYGITVNDANPDGSSGEELAAIKSERGSSKEPDVVDIGPSFALQGQQEGLFAPFKVPTWSEIPADQKSAQGYWWDDYGGYIAIGYNAKDFPTPPTSFASLLQPEFKGAVCLDGNPESAGAAFAGVYAAALANGGSLSNIEPGIAYFKELAKKGNFVPTGASPSTIASGQCRVTIDWTYLQVQYRKSLAGKVDWKVFVPTKGLYAAYYVQAISRDAPDPAAARLWETYLFSPAGQNGWLQGDADPVELAALEQSGQVDQAALAQLPPVHGQVSFPTQAQLNAAEQVVLQQWPSV</sequence>
<reference evidence="2 3" key="1">
    <citation type="submission" date="2024-09" db="EMBL/GenBank/DDBJ databases">
        <authorList>
            <person name="Sun Q."/>
            <person name="Mori K."/>
        </authorList>
    </citation>
    <scope>NUCLEOTIDE SEQUENCE [LARGE SCALE GENOMIC DNA]</scope>
    <source>
        <strain evidence="2 3">JCM 15389</strain>
    </source>
</reference>